<dbReference type="Gene3D" id="3.40.50.1820">
    <property type="entry name" value="alpha/beta hydrolase"/>
    <property type="match status" value="1"/>
</dbReference>
<dbReference type="GO" id="GO:0016787">
    <property type="term" value="F:hydrolase activity"/>
    <property type="evidence" value="ECO:0007669"/>
    <property type="project" value="UniProtKB-KW"/>
</dbReference>
<protein>
    <submittedName>
        <fullName evidence="2">Alpha/beta fold hydrolase</fullName>
    </submittedName>
</protein>
<dbReference type="PANTHER" id="PTHR46438:SF2">
    <property type="entry name" value="ALPHA_BETA-HYDROLASES SUPERFAMILY PROTEIN"/>
    <property type="match status" value="1"/>
</dbReference>
<dbReference type="PANTHER" id="PTHR46438">
    <property type="entry name" value="ALPHA/BETA-HYDROLASES SUPERFAMILY PROTEIN"/>
    <property type="match status" value="1"/>
</dbReference>
<evidence type="ECO:0000313" key="2">
    <source>
        <dbReference type="EMBL" id="MFC3478809.1"/>
    </source>
</evidence>
<name>A0ABD5NIK5_9EURY</name>
<organism evidence="2 3">
    <name type="scientific">Halobacterium litoreum</name>
    <dbReference type="NCBI Taxonomy" id="2039234"/>
    <lineage>
        <taxon>Archaea</taxon>
        <taxon>Methanobacteriati</taxon>
        <taxon>Methanobacteriota</taxon>
        <taxon>Stenosarchaea group</taxon>
        <taxon>Halobacteria</taxon>
        <taxon>Halobacteriales</taxon>
        <taxon>Halobacteriaceae</taxon>
        <taxon>Halobacterium</taxon>
    </lineage>
</organism>
<proteinExistence type="predicted"/>
<gene>
    <name evidence="2" type="ORF">ACFOKC_13850</name>
</gene>
<sequence length="311" mass="33685">MRLRRLLAGAVGGLAVTELANRALRARAGTLQPALGGDQRTHRWRGFDVAYAEAGDPDAPDVVLLHGVHAAGSSREFADVFDALAEDYHVLAPDLPGFGRTDRPAVAYTSNLYEGFVADFLSEVADDPVVVASSLTGSWAAMAANDADVSGLVLVCPTADTGARRPWVRRLVRTPVVGSGLFNALTSKPALRKFDERDGYYRADRVTDDLVDYQWRTAHQSGARFAPASFAGGFLDPQVDLADELAAVDCPVTLVWGREAKITPLSEGRRLAEEVDARLVVLDDTSLLPHAEQPESFLEAVREELPQLERH</sequence>
<dbReference type="PRINTS" id="PR00111">
    <property type="entry name" value="ABHYDROLASE"/>
</dbReference>
<keyword evidence="2" id="KW-0378">Hydrolase</keyword>
<dbReference type="AlphaFoldDB" id="A0ABD5NIK5"/>
<dbReference type="RefSeq" id="WP_232569740.1">
    <property type="nucleotide sequence ID" value="NZ_CP089466.1"/>
</dbReference>
<dbReference type="InterPro" id="IPR029058">
    <property type="entry name" value="AB_hydrolase_fold"/>
</dbReference>
<dbReference type="GeneID" id="69118176"/>
<dbReference type="Pfam" id="PF12697">
    <property type="entry name" value="Abhydrolase_6"/>
    <property type="match status" value="1"/>
</dbReference>
<evidence type="ECO:0000313" key="3">
    <source>
        <dbReference type="Proteomes" id="UP001595660"/>
    </source>
</evidence>
<dbReference type="EMBL" id="JBHRWN010000002">
    <property type="protein sequence ID" value="MFC3478809.1"/>
    <property type="molecule type" value="Genomic_DNA"/>
</dbReference>
<comment type="caution">
    <text evidence="2">The sequence shown here is derived from an EMBL/GenBank/DDBJ whole genome shotgun (WGS) entry which is preliminary data.</text>
</comment>
<feature type="domain" description="AB hydrolase-1" evidence="1">
    <location>
        <begin position="62"/>
        <end position="299"/>
    </location>
</feature>
<reference evidence="2 3" key="1">
    <citation type="journal article" date="2019" name="Int. J. Syst. Evol. Microbiol.">
        <title>The Global Catalogue of Microorganisms (GCM) 10K type strain sequencing project: providing services to taxonomists for standard genome sequencing and annotation.</title>
        <authorList>
            <consortium name="The Broad Institute Genomics Platform"/>
            <consortium name="The Broad Institute Genome Sequencing Center for Infectious Disease"/>
            <person name="Wu L."/>
            <person name="Ma J."/>
        </authorList>
    </citation>
    <scope>NUCLEOTIDE SEQUENCE [LARGE SCALE GENOMIC DNA]</scope>
    <source>
        <strain evidence="2 3">CGMCC 1.12562</strain>
    </source>
</reference>
<dbReference type="SUPFAM" id="SSF53474">
    <property type="entry name" value="alpha/beta-Hydrolases"/>
    <property type="match status" value="1"/>
</dbReference>
<dbReference type="InterPro" id="IPR000073">
    <property type="entry name" value="AB_hydrolase_1"/>
</dbReference>
<keyword evidence="3" id="KW-1185">Reference proteome</keyword>
<accession>A0ABD5NIK5</accession>
<evidence type="ECO:0000259" key="1">
    <source>
        <dbReference type="Pfam" id="PF12697"/>
    </source>
</evidence>
<dbReference type="Proteomes" id="UP001595660">
    <property type="component" value="Unassembled WGS sequence"/>
</dbReference>